<dbReference type="PANTHER" id="PTHR30163:SF8">
    <property type="entry name" value="LYTIC MUREIN TRANSGLYCOSYLASE"/>
    <property type="match status" value="1"/>
</dbReference>
<dbReference type="EMBL" id="VLLA01000052">
    <property type="protein sequence ID" value="TWI56436.1"/>
    <property type="molecule type" value="Genomic_DNA"/>
</dbReference>
<evidence type="ECO:0000313" key="2">
    <source>
        <dbReference type="EMBL" id="TWI56436.1"/>
    </source>
</evidence>
<dbReference type="CDD" id="cd13399">
    <property type="entry name" value="Slt35-like"/>
    <property type="match status" value="1"/>
</dbReference>
<dbReference type="AlphaFoldDB" id="A0A562QK61"/>
<gene>
    <name evidence="2" type="ORF">IQ16_08394</name>
</gene>
<protein>
    <submittedName>
        <fullName evidence="2">Lytic murein transglycosylase</fullName>
    </submittedName>
</protein>
<proteinExistence type="predicted"/>
<dbReference type="FunFam" id="1.10.8.350:FF:000001">
    <property type="entry name" value="Lytic murein transglycosylase B"/>
    <property type="match status" value="1"/>
</dbReference>
<sequence length="300" mass="32436">MRLALAAVPAEIARAGQITSRNPFHLMTPTISRLALAALALSVSILSAEPALSAAACGSGNFDAWLADFKADAAAKGISQQAIAAGLAGVTLDDSVLKRDRSQKVFTQTFEEFSGRMVPPRMTRGSNMMKQYGSVLSRIEQTYGVPGEVLVAIWGLETDFGVNTGKFATIRSLATLAYDCRRSDQFRAELLDALRIVQRGDLAPADMKGAWAGELGQTQFMPSSWMKYAVDFDGNGKRDLLHNAPDVLASTANYLAGYGWQKGKDWQPGSPNFAVLQQWNKSEVYSKTVAYFAAQLARAP</sequence>
<keyword evidence="3" id="KW-1185">Reference proteome</keyword>
<dbReference type="Gene3D" id="1.10.530.10">
    <property type="match status" value="1"/>
</dbReference>
<dbReference type="InterPro" id="IPR043426">
    <property type="entry name" value="MltB-like"/>
</dbReference>
<dbReference type="Gene3D" id="1.10.8.350">
    <property type="entry name" value="Bacterial muramidase"/>
    <property type="match status" value="1"/>
</dbReference>
<feature type="domain" description="Transglycosylase SLT" evidence="1">
    <location>
        <begin position="61"/>
        <end position="267"/>
    </location>
</feature>
<dbReference type="SUPFAM" id="SSF53955">
    <property type="entry name" value="Lysozyme-like"/>
    <property type="match status" value="1"/>
</dbReference>
<comment type="caution">
    <text evidence="2">The sequence shown here is derived from an EMBL/GenBank/DDBJ whole genome shotgun (WGS) entry which is preliminary data.</text>
</comment>
<dbReference type="InterPro" id="IPR011970">
    <property type="entry name" value="MltB_2"/>
</dbReference>
<reference evidence="2 3" key="1">
    <citation type="journal article" date="2015" name="Stand. Genomic Sci.">
        <title>Genomic Encyclopedia of Bacterial and Archaeal Type Strains, Phase III: the genomes of soil and plant-associated and newly described type strains.</title>
        <authorList>
            <person name="Whitman W.B."/>
            <person name="Woyke T."/>
            <person name="Klenk H.P."/>
            <person name="Zhou Y."/>
            <person name="Lilburn T.G."/>
            <person name="Beck B.J."/>
            <person name="De Vos P."/>
            <person name="Vandamme P."/>
            <person name="Eisen J.A."/>
            <person name="Garrity G."/>
            <person name="Hugenholtz P."/>
            <person name="Kyrpides N.C."/>
        </authorList>
    </citation>
    <scope>NUCLEOTIDE SEQUENCE [LARGE SCALE GENOMIC DNA]</scope>
    <source>
        <strain evidence="2 3">CGMCC 1.10948</strain>
    </source>
</reference>
<dbReference type="NCBIfam" id="TIGR02283">
    <property type="entry name" value="MltB_2"/>
    <property type="match status" value="1"/>
</dbReference>
<accession>A0A562QK61</accession>
<dbReference type="PANTHER" id="PTHR30163">
    <property type="entry name" value="MEMBRANE-BOUND LYTIC MUREIN TRANSGLYCOSYLASE B"/>
    <property type="match status" value="1"/>
</dbReference>
<dbReference type="Pfam" id="PF13406">
    <property type="entry name" value="SLT_2"/>
    <property type="match status" value="1"/>
</dbReference>
<dbReference type="InterPro" id="IPR023346">
    <property type="entry name" value="Lysozyme-like_dom_sf"/>
</dbReference>
<dbReference type="GO" id="GO:0009253">
    <property type="term" value="P:peptidoglycan catabolic process"/>
    <property type="evidence" value="ECO:0007669"/>
    <property type="project" value="TreeGrafter"/>
</dbReference>
<dbReference type="Proteomes" id="UP000316291">
    <property type="component" value="Unassembled WGS sequence"/>
</dbReference>
<evidence type="ECO:0000313" key="3">
    <source>
        <dbReference type="Proteomes" id="UP000316291"/>
    </source>
</evidence>
<organism evidence="2 3">
    <name type="scientific">Bradyrhizobium huanghuaihaiense</name>
    <dbReference type="NCBI Taxonomy" id="990078"/>
    <lineage>
        <taxon>Bacteria</taxon>
        <taxon>Pseudomonadati</taxon>
        <taxon>Pseudomonadota</taxon>
        <taxon>Alphaproteobacteria</taxon>
        <taxon>Hyphomicrobiales</taxon>
        <taxon>Nitrobacteraceae</taxon>
        <taxon>Bradyrhizobium</taxon>
    </lineage>
</organism>
<name>A0A562QK61_9BRAD</name>
<dbReference type="GO" id="GO:0008933">
    <property type="term" value="F:peptidoglycan lytic transglycosylase activity"/>
    <property type="evidence" value="ECO:0007669"/>
    <property type="project" value="TreeGrafter"/>
</dbReference>
<dbReference type="InterPro" id="IPR031304">
    <property type="entry name" value="SLT_2"/>
</dbReference>
<evidence type="ECO:0000259" key="1">
    <source>
        <dbReference type="Pfam" id="PF13406"/>
    </source>
</evidence>